<sequence length="159" mass="17149">MHGTLDYAEHKLMSVYGNVFVDHTGAETIDICDYDLGGSPNVEGDTSSFIPMYANDSIDVKYAGADAQGLVFSVENKRDRAIQVFMDSLVIEGQPDDIVLTASAVPAHATGVYFLDIYTYNPDYLPDDITAFDGVMFTQIATGGNGDRFQVTLSPGSGE</sequence>
<dbReference type="EMBL" id="SMMX01000003">
    <property type="protein sequence ID" value="TDA22717.1"/>
    <property type="molecule type" value="Genomic_DNA"/>
</dbReference>
<evidence type="ECO:0000313" key="2">
    <source>
        <dbReference type="Proteomes" id="UP000295710"/>
    </source>
</evidence>
<protein>
    <submittedName>
        <fullName evidence="1">Uncharacterized protein</fullName>
    </submittedName>
</protein>
<dbReference type="Proteomes" id="UP000295710">
    <property type="component" value="Unassembled WGS sequence"/>
</dbReference>
<evidence type="ECO:0000313" key="1">
    <source>
        <dbReference type="EMBL" id="TDA22717.1"/>
    </source>
</evidence>
<accession>A0A4R4FGE6</accession>
<dbReference type="AlphaFoldDB" id="A0A4R4FGE6"/>
<name>A0A4R4FGE6_9FIRM</name>
<comment type="caution">
    <text evidence="1">The sequence shown here is derived from an EMBL/GenBank/DDBJ whole genome shotgun (WGS) entry which is preliminary data.</text>
</comment>
<keyword evidence="2" id="KW-1185">Reference proteome</keyword>
<gene>
    <name evidence="1" type="ORF">E1963_04830</name>
</gene>
<reference evidence="1 2" key="1">
    <citation type="journal article" date="2016" name="Nat. Microbiol.">
        <title>The Mouse Intestinal Bacterial Collection (miBC) provides host-specific insight into cultured diversity and functional potential of the gut microbiota.</title>
        <authorList>
            <person name="Lagkouvardos I."/>
            <person name="Pukall R."/>
            <person name="Abt B."/>
            <person name="Foesel B.U."/>
            <person name="Meier-Kolthoff J.P."/>
            <person name="Kumar N."/>
            <person name="Bresciani A."/>
            <person name="Martinez I."/>
            <person name="Just S."/>
            <person name="Ziegler C."/>
            <person name="Brugiroux S."/>
            <person name="Garzetti D."/>
            <person name="Wenning M."/>
            <person name="Bui T.P."/>
            <person name="Wang J."/>
            <person name="Hugenholtz F."/>
            <person name="Plugge C.M."/>
            <person name="Peterson D.A."/>
            <person name="Hornef M.W."/>
            <person name="Baines J.F."/>
            <person name="Smidt H."/>
            <person name="Walter J."/>
            <person name="Kristiansen K."/>
            <person name="Nielsen H.B."/>
            <person name="Haller D."/>
            <person name="Overmann J."/>
            <person name="Stecher B."/>
            <person name="Clavel T."/>
        </authorList>
    </citation>
    <scope>NUCLEOTIDE SEQUENCE [LARGE SCALE GENOMIC DNA]</scope>
    <source>
        <strain evidence="1 2">DSM 28560</strain>
    </source>
</reference>
<proteinExistence type="predicted"/>
<organism evidence="1 2">
    <name type="scientific">Extibacter muris</name>
    <dbReference type="NCBI Taxonomy" id="1796622"/>
    <lineage>
        <taxon>Bacteria</taxon>
        <taxon>Bacillati</taxon>
        <taxon>Bacillota</taxon>
        <taxon>Clostridia</taxon>
        <taxon>Lachnospirales</taxon>
        <taxon>Lachnospiraceae</taxon>
        <taxon>Extibacter</taxon>
    </lineage>
</organism>